<dbReference type="GO" id="GO:0005666">
    <property type="term" value="C:RNA polymerase III complex"/>
    <property type="evidence" value="ECO:0007669"/>
    <property type="project" value="TreeGrafter"/>
</dbReference>
<dbReference type="PANTHER" id="PTHR10535:SF0">
    <property type="entry name" value="DNA-DIRECTED RNA POLYMERASES I, II, AND III SUBUNIT RPABC1"/>
    <property type="match status" value="1"/>
</dbReference>
<dbReference type="Proteomes" id="UP000054266">
    <property type="component" value="Unassembled WGS sequence"/>
</dbReference>
<evidence type="ECO:0000256" key="1">
    <source>
        <dbReference type="ARBA" id="ARBA00004123"/>
    </source>
</evidence>
<evidence type="ECO:0000256" key="4">
    <source>
        <dbReference type="ARBA" id="ARBA00023242"/>
    </source>
</evidence>
<evidence type="ECO:0000259" key="7">
    <source>
        <dbReference type="Pfam" id="PF03871"/>
    </source>
</evidence>
<proteinExistence type="inferred from homology"/>
<dbReference type="PANTHER" id="PTHR10535">
    <property type="entry name" value="DNA-DIRECTED RNA POLYMERASES I, II, AND III SUBUNIT RPABC1"/>
    <property type="match status" value="1"/>
</dbReference>
<dbReference type="InterPro" id="IPR005571">
    <property type="entry name" value="RNA_pol_Rpb5_N"/>
</dbReference>
<dbReference type="GO" id="GO:0006366">
    <property type="term" value="P:transcription by RNA polymerase II"/>
    <property type="evidence" value="ECO:0007669"/>
    <property type="project" value="TreeGrafter"/>
</dbReference>
<evidence type="ECO:0000313" key="9">
    <source>
        <dbReference type="Proteomes" id="UP000054266"/>
    </source>
</evidence>
<dbReference type="Gene3D" id="3.40.1340.10">
    <property type="entry name" value="RNA polymerase, Rpb5, N-terminal domain"/>
    <property type="match status" value="1"/>
</dbReference>
<dbReference type="NCBIfam" id="NF007129">
    <property type="entry name" value="PRK09570.1"/>
    <property type="match status" value="1"/>
</dbReference>
<dbReference type="GO" id="GO:0042797">
    <property type="term" value="P:tRNA transcription by RNA polymerase III"/>
    <property type="evidence" value="ECO:0007669"/>
    <property type="project" value="TreeGrafter"/>
</dbReference>
<dbReference type="GO" id="GO:0003899">
    <property type="term" value="F:DNA-directed RNA polymerase activity"/>
    <property type="evidence" value="ECO:0007669"/>
    <property type="project" value="InterPro"/>
</dbReference>
<sequence>MDLGGRSELAVEGEREVTRLWRTWRTVLEMLKDRGYEISADELSIPRSKFQEKYTDAATGLADRRLMRLQALPSEAMIKRDTPRPTKTNPEPQTKAGTIWVEFSPETTIGIKHLRAFAQHLDAHKFTTGIFVTIGPVTAAALRAFEPLQEREIHAEHFQEQDLLVNITRHELVPKHVLLSAEEKKVLLDRYRLKETQLPRIQLGDPVSKYLGLKRGNVVKIIRKSETAGRYASYRWVF</sequence>
<dbReference type="SUPFAM" id="SSF53036">
    <property type="entry name" value="Eukaryotic RPB5 N-terminal domain"/>
    <property type="match status" value="1"/>
</dbReference>
<comment type="subcellular location">
    <subcellularLocation>
        <location evidence="1">Nucleus</location>
    </subcellularLocation>
</comment>
<reference evidence="8 9" key="1">
    <citation type="submission" date="2015-01" db="EMBL/GenBank/DDBJ databases">
        <title>The Genome Sequence of Capronia semiimmersa CBS27337.</title>
        <authorList>
            <consortium name="The Broad Institute Genomics Platform"/>
            <person name="Cuomo C."/>
            <person name="de Hoog S."/>
            <person name="Gorbushina A."/>
            <person name="Stielow B."/>
            <person name="Teixiera M."/>
            <person name="Abouelleil A."/>
            <person name="Chapman S.B."/>
            <person name="Priest M."/>
            <person name="Young S.K."/>
            <person name="Wortman J."/>
            <person name="Nusbaum C."/>
            <person name="Birren B."/>
        </authorList>
    </citation>
    <scope>NUCLEOTIDE SEQUENCE [LARGE SCALE GENOMIC DNA]</scope>
    <source>
        <strain evidence="8 9">CBS 27337</strain>
    </source>
</reference>
<feature type="domain" description="RNA polymerase subunit H/Rpb5 C-terminal" evidence="6">
    <location>
        <begin position="165"/>
        <end position="237"/>
    </location>
</feature>
<dbReference type="PROSITE" id="PS01110">
    <property type="entry name" value="RNA_POL_H_23KD"/>
    <property type="match status" value="1"/>
</dbReference>
<evidence type="ECO:0000256" key="5">
    <source>
        <dbReference type="ARBA" id="ARBA00025765"/>
    </source>
</evidence>
<keyword evidence="4" id="KW-0539">Nucleus</keyword>
<gene>
    <name evidence="8" type="ORF">PV04_08296</name>
</gene>
<dbReference type="Pfam" id="PF03871">
    <property type="entry name" value="RNA_pol_Rpb5_N"/>
    <property type="match status" value="1"/>
</dbReference>
<protein>
    <recommendedName>
        <fullName evidence="2">DNA-directed RNA polymerases I, II, and III subunit RPABC1</fullName>
    </recommendedName>
</protein>
<dbReference type="GO" id="GO:0003677">
    <property type="term" value="F:DNA binding"/>
    <property type="evidence" value="ECO:0007669"/>
    <property type="project" value="InterPro"/>
</dbReference>
<dbReference type="GO" id="GO:0006362">
    <property type="term" value="P:transcription elongation by RNA polymerase I"/>
    <property type="evidence" value="ECO:0007669"/>
    <property type="project" value="TreeGrafter"/>
</dbReference>
<keyword evidence="3" id="KW-0804">Transcription</keyword>
<evidence type="ECO:0000313" key="8">
    <source>
        <dbReference type="EMBL" id="KIW66092.1"/>
    </source>
</evidence>
<keyword evidence="9" id="KW-1185">Reference proteome</keyword>
<dbReference type="EMBL" id="KN846960">
    <property type="protein sequence ID" value="KIW66092.1"/>
    <property type="molecule type" value="Genomic_DNA"/>
</dbReference>
<dbReference type="InterPro" id="IPR014381">
    <property type="entry name" value="Arch_Rpo5/euc_Rpb5"/>
</dbReference>
<dbReference type="Gene3D" id="3.90.940.20">
    <property type="entry name" value="RPB5-like RNA polymerase subunit"/>
    <property type="match status" value="1"/>
</dbReference>
<feature type="domain" description="RNA polymerase Rpb5 N-terminal" evidence="7">
    <location>
        <begin position="14"/>
        <end position="120"/>
    </location>
</feature>
<dbReference type="SUPFAM" id="SSF55287">
    <property type="entry name" value="RPB5-like RNA polymerase subunit"/>
    <property type="match status" value="1"/>
</dbReference>
<dbReference type="Pfam" id="PF01191">
    <property type="entry name" value="RNA_pol_Rpb5_C"/>
    <property type="match status" value="1"/>
</dbReference>
<dbReference type="AlphaFoldDB" id="A0A0D2DVE4"/>
<evidence type="ECO:0000256" key="2">
    <source>
        <dbReference type="ARBA" id="ARBA00020809"/>
    </source>
</evidence>
<accession>A0A0D2DVE4</accession>
<dbReference type="InterPro" id="IPR000783">
    <property type="entry name" value="RNA_pol_subH/Rpb5_C"/>
</dbReference>
<name>A0A0D2DVE4_9EURO</name>
<evidence type="ECO:0000259" key="6">
    <source>
        <dbReference type="Pfam" id="PF01191"/>
    </source>
</evidence>
<dbReference type="GO" id="GO:0005665">
    <property type="term" value="C:RNA polymerase II, core complex"/>
    <property type="evidence" value="ECO:0007669"/>
    <property type="project" value="TreeGrafter"/>
</dbReference>
<comment type="similarity">
    <text evidence="5">Belongs to the archaeal Rpo5/eukaryotic RPB5 RNA polymerase subunit family.</text>
</comment>
<dbReference type="InterPro" id="IPR020608">
    <property type="entry name" value="RNA_pol_subH/Rpb5_CS"/>
</dbReference>
<evidence type="ECO:0000256" key="3">
    <source>
        <dbReference type="ARBA" id="ARBA00023163"/>
    </source>
</evidence>
<dbReference type="InterPro" id="IPR035913">
    <property type="entry name" value="RPB5-like_sf"/>
</dbReference>
<dbReference type="InterPro" id="IPR036710">
    <property type="entry name" value="RNA_pol_Rpb5_N_sf"/>
</dbReference>
<dbReference type="GO" id="GO:0005736">
    <property type="term" value="C:RNA polymerase I complex"/>
    <property type="evidence" value="ECO:0007669"/>
    <property type="project" value="TreeGrafter"/>
</dbReference>
<dbReference type="HAMAP" id="MF_00025">
    <property type="entry name" value="RNApol_Rpo5_RPB5"/>
    <property type="match status" value="1"/>
</dbReference>
<dbReference type="PIRSF" id="PIRSF000747">
    <property type="entry name" value="RPB5"/>
    <property type="match status" value="1"/>
</dbReference>
<organism evidence="8 9">
    <name type="scientific">Phialophora macrospora</name>
    <dbReference type="NCBI Taxonomy" id="1851006"/>
    <lineage>
        <taxon>Eukaryota</taxon>
        <taxon>Fungi</taxon>
        <taxon>Dikarya</taxon>
        <taxon>Ascomycota</taxon>
        <taxon>Pezizomycotina</taxon>
        <taxon>Eurotiomycetes</taxon>
        <taxon>Chaetothyriomycetidae</taxon>
        <taxon>Chaetothyriales</taxon>
        <taxon>Herpotrichiellaceae</taxon>
        <taxon>Phialophora</taxon>
    </lineage>
</organism>
<dbReference type="HOGENOM" id="CLU_058320_0_0_1"/>
<dbReference type="STRING" id="5601.A0A0D2DVE4"/>
<dbReference type="FunFam" id="3.90.940.20:FF:000001">
    <property type="entry name" value="DNA-directed RNA polymerases I, II, and III subunit RPABC1"/>
    <property type="match status" value="1"/>
</dbReference>